<dbReference type="EMBL" id="FUZT01000003">
    <property type="protein sequence ID" value="SKC53826.1"/>
    <property type="molecule type" value="Genomic_DNA"/>
</dbReference>
<gene>
    <name evidence="2" type="ORF">SAMN02194393_01259</name>
</gene>
<dbReference type="InterPro" id="IPR015942">
    <property type="entry name" value="Asp/Glu/hydantoin_racemase"/>
</dbReference>
<dbReference type="Proteomes" id="UP000190285">
    <property type="component" value="Unassembled WGS sequence"/>
</dbReference>
<dbReference type="GO" id="GO:0047661">
    <property type="term" value="F:amino-acid racemase activity"/>
    <property type="evidence" value="ECO:0007669"/>
    <property type="project" value="InterPro"/>
</dbReference>
<evidence type="ECO:0000313" key="2">
    <source>
        <dbReference type="EMBL" id="SKC53826.1"/>
    </source>
</evidence>
<sequence length="224" mass="24816">MKIMIINPNSDIEMTKAIEKTAENYAKGEFKIICKPTMGGPRFIARYEDHIMSATGMIKLVKENEEKVDGFIIACHSDPNLDLIKEITRKPVVGIAEASMKIASMLGHKFSVISPIEHSIPNKEALVRKYHLQDMLASVRAPKSKDNEWSEEESLTKAAELAVKEDKAEVIVLGCAGMTGLDRIIQKNLSVPVLDGVTCALIILTGLIKYGVSTSKVRRYNPEF</sequence>
<dbReference type="STRING" id="36842.SAMN02194393_01259"/>
<dbReference type="Gene3D" id="3.40.50.12500">
    <property type="match status" value="1"/>
</dbReference>
<comment type="similarity">
    <text evidence="1">Belongs to the HyuE racemase family.</text>
</comment>
<dbReference type="Pfam" id="PF01177">
    <property type="entry name" value="Asp_Glu_race"/>
    <property type="match status" value="1"/>
</dbReference>
<proteinExistence type="inferred from homology"/>
<reference evidence="2 3" key="1">
    <citation type="submission" date="2017-02" db="EMBL/GenBank/DDBJ databases">
        <authorList>
            <person name="Peterson S.W."/>
        </authorList>
    </citation>
    <scope>NUCLEOTIDE SEQUENCE [LARGE SCALE GENOMIC DNA]</scope>
    <source>
        <strain evidence="2 3">M1</strain>
    </source>
</reference>
<dbReference type="InterPro" id="IPR053714">
    <property type="entry name" value="Iso_Racemase_Enz_sf"/>
</dbReference>
<protein>
    <submittedName>
        <fullName evidence="2">Allantoin racemase</fullName>
    </submittedName>
</protein>
<dbReference type="InterPro" id="IPR052186">
    <property type="entry name" value="Hydantoin_racemase-like"/>
</dbReference>
<name>A0A1T5JR36_9FIRM</name>
<evidence type="ECO:0000313" key="3">
    <source>
        <dbReference type="Proteomes" id="UP000190285"/>
    </source>
</evidence>
<dbReference type="AlphaFoldDB" id="A0A1T5JR36"/>
<dbReference type="OrthoDB" id="9791723at2"/>
<accession>A0A1T5JR36</accession>
<dbReference type="PANTHER" id="PTHR28047">
    <property type="entry name" value="PROTEIN DCG1"/>
    <property type="match status" value="1"/>
</dbReference>
<dbReference type="PANTHER" id="PTHR28047:SF5">
    <property type="entry name" value="PROTEIN DCG1"/>
    <property type="match status" value="1"/>
</dbReference>
<evidence type="ECO:0000256" key="1">
    <source>
        <dbReference type="ARBA" id="ARBA00038414"/>
    </source>
</evidence>
<keyword evidence="3" id="KW-1185">Reference proteome</keyword>
<organism evidence="2 3">
    <name type="scientific">Maledivibacter halophilus</name>
    <dbReference type="NCBI Taxonomy" id="36842"/>
    <lineage>
        <taxon>Bacteria</taxon>
        <taxon>Bacillati</taxon>
        <taxon>Bacillota</taxon>
        <taxon>Clostridia</taxon>
        <taxon>Peptostreptococcales</taxon>
        <taxon>Caminicellaceae</taxon>
        <taxon>Maledivibacter</taxon>
    </lineage>
</organism>